<organism evidence="5 6">
    <name type="scientific">Chlorella vulgaris</name>
    <name type="common">Green alga</name>
    <dbReference type="NCBI Taxonomy" id="3077"/>
    <lineage>
        <taxon>Eukaryota</taxon>
        <taxon>Viridiplantae</taxon>
        <taxon>Chlorophyta</taxon>
        <taxon>core chlorophytes</taxon>
        <taxon>Trebouxiophyceae</taxon>
        <taxon>Chlorellales</taxon>
        <taxon>Chlorellaceae</taxon>
        <taxon>Chlorella clade</taxon>
        <taxon>Chlorella</taxon>
    </lineage>
</organism>
<dbReference type="EMBL" id="SIDB01000002">
    <property type="protein sequence ID" value="KAI3436117.1"/>
    <property type="molecule type" value="Genomic_DNA"/>
</dbReference>
<evidence type="ECO:0000313" key="6">
    <source>
        <dbReference type="Proteomes" id="UP001055712"/>
    </source>
</evidence>
<feature type="signal peptide" evidence="3">
    <location>
        <begin position="1"/>
        <end position="23"/>
    </location>
</feature>
<keyword evidence="2" id="KW-1015">Disulfide bond</keyword>
<dbReference type="GO" id="GO:0006508">
    <property type="term" value="P:proteolysis"/>
    <property type="evidence" value="ECO:0007669"/>
    <property type="project" value="InterPro"/>
</dbReference>
<sequence length="322" mass="33317">MRSCPSLAMALIAACLLSGPVLAAATRWRPTAARGRSLKQVPAVEPSGTCVTDEGTELVGGDFDLRELDNGSSDQCCTLCSSTPECTSWSFYAEDGLCILKSGAVTSNPNPLASSGMIRGALTSMALPDTALLASAITLDPEASNTTCLKFSTDEAHNQLQSPRWATGADVHGKIKDQSTDEAGWVLDDGSGKTHGVQANPTLPPEEAVQPLEDQICQDPEAAGPQFAAAIAAGGEQAQLWTYALLDSNCDDPDAATGAYDVAVDSVNPSGDPADMEAVSRWFTNLAVAANSVGIPLCASVALIDAATGTLLEQRDFPTGVQ</sequence>
<dbReference type="PROSITE" id="PS50948">
    <property type="entry name" value="PAN"/>
    <property type="match status" value="1"/>
</dbReference>
<dbReference type="InterPro" id="IPR003609">
    <property type="entry name" value="Pan_app"/>
</dbReference>
<feature type="chain" id="PRO_5039731730" description="Apple domain-containing protein" evidence="3">
    <location>
        <begin position="24"/>
        <end position="322"/>
    </location>
</feature>
<dbReference type="GO" id="GO:0005576">
    <property type="term" value="C:extracellular region"/>
    <property type="evidence" value="ECO:0007669"/>
    <property type="project" value="InterPro"/>
</dbReference>
<dbReference type="InterPro" id="IPR000177">
    <property type="entry name" value="Apple"/>
</dbReference>
<dbReference type="AlphaFoldDB" id="A0A9D4TX48"/>
<dbReference type="Gene3D" id="3.50.4.10">
    <property type="entry name" value="Hepatocyte Growth Factor"/>
    <property type="match status" value="1"/>
</dbReference>
<evidence type="ECO:0000256" key="3">
    <source>
        <dbReference type="SAM" id="SignalP"/>
    </source>
</evidence>
<protein>
    <recommendedName>
        <fullName evidence="4">Apple domain-containing protein</fullName>
    </recommendedName>
</protein>
<name>A0A9D4TX48_CHLVU</name>
<evidence type="ECO:0000259" key="4">
    <source>
        <dbReference type="PROSITE" id="PS50948"/>
    </source>
</evidence>
<dbReference type="SMART" id="SM00223">
    <property type="entry name" value="APPLE"/>
    <property type="match status" value="1"/>
</dbReference>
<dbReference type="Pfam" id="PF00024">
    <property type="entry name" value="PAN_1"/>
    <property type="match status" value="1"/>
</dbReference>
<evidence type="ECO:0000256" key="1">
    <source>
        <dbReference type="ARBA" id="ARBA00022737"/>
    </source>
</evidence>
<feature type="domain" description="Apple" evidence="4">
    <location>
        <begin position="50"/>
        <end position="124"/>
    </location>
</feature>
<gene>
    <name evidence="5" type="ORF">D9Q98_002175</name>
</gene>
<dbReference type="PROSITE" id="PS51257">
    <property type="entry name" value="PROKAR_LIPOPROTEIN"/>
    <property type="match status" value="1"/>
</dbReference>
<reference evidence="5" key="2">
    <citation type="submission" date="2020-11" db="EMBL/GenBank/DDBJ databases">
        <authorList>
            <person name="Cecchin M."/>
            <person name="Marcolungo L."/>
            <person name="Rossato M."/>
            <person name="Girolomoni L."/>
            <person name="Cosentino E."/>
            <person name="Cuine S."/>
            <person name="Li-Beisson Y."/>
            <person name="Delledonne M."/>
            <person name="Ballottari M."/>
        </authorList>
    </citation>
    <scope>NUCLEOTIDE SEQUENCE</scope>
    <source>
        <strain evidence="5">211/11P</strain>
        <tissue evidence="5">Whole cell</tissue>
    </source>
</reference>
<keyword evidence="6" id="KW-1185">Reference proteome</keyword>
<keyword evidence="3" id="KW-0732">Signal</keyword>
<dbReference type="OrthoDB" id="10651621at2759"/>
<comment type="caution">
    <text evidence="5">The sequence shown here is derived from an EMBL/GenBank/DDBJ whole genome shotgun (WGS) entry which is preliminary data.</text>
</comment>
<keyword evidence="1" id="KW-0677">Repeat</keyword>
<reference evidence="5" key="1">
    <citation type="journal article" date="2019" name="Plant J.">
        <title>Chlorella vulgaris genome assembly and annotation reveals the molecular basis for metabolic acclimation to high light conditions.</title>
        <authorList>
            <person name="Cecchin M."/>
            <person name="Marcolungo L."/>
            <person name="Rossato M."/>
            <person name="Girolomoni L."/>
            <person name="Cosentino E."/>
            <person name="Cuine S."/>
            <person name="Li-Beisson Y."/>
            <person name="Delledonne M."/>
            <person name="Ballottari M."/>
        </authorList>
    </citation>
    <scope>NUCLEOTIDE SEQUENCE</scope>
    <source>
        <strain evidence="5">211/11P</strain>
    </source>
</reference>
<proteinExistence type="predicted"/>
<evidence type="ECO:0000256" key="2">
    <source>
        <dbReference type="ARBA" id="ARBA00023157"/>
    </source>
</evidence>
<evidence type="ECO:0000313" key="5">
    <source>
        <dbReference type="EMBL" id="KAI3436117.1"/>
    </source>
</evidence>
<accession>A0A9D4TX48</accession>
<dbReference type="Proteomes" id="UP001055712">
    <property type="component" value="Unassembled WGS sequence"/>
</dbReference>